<evidence type="ECO:0000259" key="2">
    <source>
        <dbReference type="PROSITE" id="PS50914"/>
    </source>
</evidence>
<dbReference type="InterPro" id="IPR051686">
    <property type="entry name" value="Lipoprotein_DolP"/>
</dbReference>
<dbReference type="EMBL" id="JACYTR010000018">
    <property type="protein sequence ID" value="MBD8526164.1"/>
    <property type="molecule type" value="Genomic_DNA"/>
</dbReference>
<feature type="chain" id="PRO_5043845512" evidence="1">
    <location>
        <begin position="24"/>
        <end position="277"/>
    </location>
</feature>
<evidence type="ECO:0000313" key="3">
    <source>
        <dbReference type="EMBL" id="MBD8526164.1"/>
    </source>
</evidence>
<dbReference type="Pfam" id="PF04972">
    <property type="entry name" value="BON"/>
    <property type="match status" value="3"/>
</dbReference>
<dbReference type="SMART" id="SM00749">
    <property type="entry name" value="BON"/>
    <property type="match status" value="2"/>
</dbReference>
<reference evidence="3 4" key="1">
    <citation type="submission" date="2020-09" db="EMBL/GenBank/DDBJ databases">
        <title>Pseudoxanthomonas sp. CAU 1598 isolated from sand of Yaerae Beach.</title>
        <authorList>
            <person name="Kim W."/>
        </authorList>
    </citation>
    <scope>NUCLEOTIDE SEQUENCE [LARGE SCALE GENOMIC DNA]</scope>
    <source>
        <strain evidence="3 4">CAU 1598</strain>
    </source>
</reference>
<dbReference type="InterPro" id="IPR014004">
    <property type="entry name" value="Transpt-assoc_nodulatn_dom_bac"/>
</dbReference>
<accession>A0AAW3ZLW7</accession>
<dbReference type="Gene3D" id="3.30.1340.30">
    <property type="match status" value="3"/>
</dbReference>
<evidence type="ECO:0000313" key="4">
    <source>
        <dbReference type="Proteomes" id="UP000613768"/>
    </source>
</evidence>
<feature type="signal peptide" evidence="1">
    <location>
        <begin position="1"/>
        <end position="23"/>
    </location>
</feature>
<sequence length="277" mass="29192">MLTTANKLTPLALLAGSALSAPAAAGTLDEMTQDARDAYHEGMIWATYAVDPSLDGLDLSVEVDGNKAILNGRVQSVVEHQLAEAIALSTEGINKVDNQIAIDPSLVVVTTTVSPQRSFARLVGNAAISAKVNSLLLWNEYTDGLDISVDADHGKVTLTGVADTENAKQIAERLAGSVAGVREVDNQLSVDSKSKGQVTMADDGDGRLDDTWIEAKLTSTLRYVDGIDAHRIDVESNQGKVVLSGEVDSVAERRLAIELAQGTRGVRSVDAQALTVS</sequence>
<proteinExistence type="predicted"/>
<dbReference type="Proteomes" id="UP000613768">
    <property type="component" value="Unassembled WGS sequence"/>
</dbReference>
<dbReference type="AlphaFoldDB" id="A0AAW3ZLW7"/>
<name>A0AAW3ZLW7_9GAMM</name>
<dbReference type="PANTHER" id="PTHR34606:SF15">
    <property type="entry name" value="BON DOMAIN-CONTAINING PROTEIN"/>
    <property type="match status" value="1"/>
</dbReference>
<protein>
    <submittedName>
        <fullName evidence="3">BON domain-containing protein</fullName>
    </submittedName>
</protein>
<gene>
    <name evidence="3" type="ORF">IFO71_10485</name>
</gene>
<feature type="domain" description="BON" evidence="2">
    <location>
        <begin position="209"/>
        <end position="277"/>
    </location>
</feature>
<dbReference type="InterPro" id="IPR007055">
    <property type="entry name" value="BON_dom"/>
</dbReference>
<feature type="domain" description="BON" evidence="2">
    <location>
        <begin position="124"/>
        <end position="192"/>
    </location>
</feature>
<organism evidence="3 4">
    <name type="scientific">Pseudomarimonas arenosa</name>
    <dbReference type="NCBI Taxonomy" id="2774145"/>
    <lineage>
        <taxon>Bacteria</taxon>
        <taxon>Pseudomonadati</taxon>
        <taxon>Pseudomonadota</taxon>
        <taxon>Gammaproteobacteria</taxon>
        <taxon>Lysobacterales</taxon>
        <taxon>Lysobacteraceae</taxon>
        <taxon>Pseudomarimonas</taxon>
    </lineage>
</organism>
<keyword evidence="1" id="KW-0732">Signal</keyword>
<evidence type="ECO:0000256" key="1">
    <source>
        <dbReference type="SAM" id="SignalP"/>
    </source>
</evidence>
<dbReference type="RefSeq" id="WP_192029585.1">
    <property type="nucleotide sequence ID" value="NZ_JACYTR010000018.1"/>
</dbReference>
<feature type="domain" description="BON" evidence="2">
    <location>
        <begin position="36"/>
        <end position="104"/>
    </location>
</feature>
<keyword evidence="4" id="KW-1185">Reference proteome</keyword>
<comment type="caution">
    <text evidence="3">The sequence shown here is derived from an EMBL/GenBank/DDBJ whole genome shotgun (WGS) entry which is preliminary data.</text>
</comment>
<dbReference type="PROSITE" id="PS50914">
    <property type="entry name" value="BON"/>
    <property type="match status" value="3"/>
</dbReference>
<dbReference type="PANTHER" id="PTHR34606">
    <property type="entry name" value="BON DOMAIN-CONTAINING PROTEIN"/>
    <property type="match status" value="1"/>
</dbReference>